<feature type="domain" description="NAD-dependent epimerase/dehydratase" evidence="3">
    <location>
        <begin position="22"/>
        <end position="279"/>
    </location>
</feature>
<comment type="caution">
    <text evidence="4">The sequence shown here is derived from an EMBL/GenBank/DDBJ whole genome shotgun (WGS) entry which is preliminary data.</text>
</comment>
<evidence type="ECO:0000259" key="3">
    <source>
        <dbReference type="Pfam" id="PF01370"/>
    </source>
</evidence>
<reference evidence="4 5" key="1">
    <citation type="submission" date="2019-07" db="EMBL/GenBank/DDBJ databases">
        <title>Rhodotorula toruloides NBRC10032 genome sequencing.</title>
        <authorList>
            <person name="Shida Y."/>
            <person name="Takaku H."/>
            <person name="Ogasawara W."/>
            <person name="Mori K."/>
        </authorList>
    </citation>
    <scope>NUCLEOTIDE SEQUENCE [LARGE SCALE GENOMIC DNA]</scope>
    <source>
        <strain evidence="4 5">NBRC10032</strain>
    </source>
</reference>
<dbReference type="GO" id="GO:0016616">
    <property type="term" value="F:oxidoreductase activity, acting on the CH-OH group of donors, NAD or NADP as acceptor"/>
    <property type="evidence" value="ECO:0007669"/>
    <property type="project" value="TreeGrafter"/>
</dbReference>
<protein>
    <submittedName>
        <fullName evidence="4">Bifunctional dihydroflavonol 4-reductase/flavanone 4-reductase</fullName>
    </submittedName>
</protein>
<evidence type="ECO:0000313" key="4">
    <source>
        <dbReference type="EMBL" id="GEM12368.1"/>
    </source>
</evidence>
<keyword evidence="1" id="KW-0560">Oxidoreductase</keyword>
<comment type="similarity">
    <text evidence="2">Belongs to the NAD(P)-dependent epimerase/dehydratase family. Dihydroflavonol-4-reductase subfamily.</text>
</comment>
<dbReference type="AlphaFoldDB" id="A0A511KPT3"/>
<accession>A0A511KPT3</accession>
<dbReference type="PANTHER" id="PTHR10366">
    <property type="entry name" value="NAD DEPENDENT EPIMERASE/DEHYDRATASE"/>
    <property type="match status" value="1"/>
</dbReference>
<gene>
    <name evidence="4" type="ORF">Rt10032_c20g6385</name>
</gene>
<dbReference type="Proteomes" id="UP000321518">
    <property type="component" value="Unassembled WGS sequence"/>
</dbReference>
<dbReference type="OrthoDB" id="2735536at2759"/>
<name>A0A511KPT3_RHOTO</name>
<dbReference type="InterPro" id="IPR001509">
    <property type="entry name" value="Epimerase_deHydtase"/>
</dbReference>
<organism evidence="4 5">
    <name type="scientific">Rhodotorula toruloides</name>
    <name type="common">Yeast</name>
    <name type="synonym">Rhodosporidium toruloides</name>
    <dbReference type="NCBI Taxonomy" id="5286"/>
    <lineage>
        <taxon>Eukaryota</taxon>
        <taxon>Fungi</taxon>
        <taxon>Dikarya</taxon>
        <taxon>Basidiomycota</taxon>
        <taxon>Pucciniomycotina</taxon>
        <taxon>Microbotryomycetes</taxon>
        <taxon>Sporidiobolales</taxon>
        <taxon>Sporidiobolaceae</taxon>
        <taxon>Rhodotorula</taxon>
    </lineage>
</organism>
<dbReference type="EMBL" id="BJWK01000020">
    <property type="protein sequence ID" value="GEM12368.1"/>
    <property type="molecule type" value="Genomic_DNA"/>
</dbReference>
<dbReference type="InterPro" id="IPR050425">
    <property type="entry name" value="NAD(P)_dehydrat-like"/>
</dbReference>
<dbReference type="Gene3D" id="3.40.50.720">
    <property type="entry name" value="NAD(P)-binding Rossmann-like Domain"/>
    <property type="match status" value="1"/>
</dbReference>
<sequence length="357" mass="39178">MPLTGHTSTGTQPALPHKPRHVLVTGASGLIGSSIALELLSLGHSVRLALRQPKHIKDWEETYGKLYEPGRIEYWLLGRDMGEEGAFEDAVLGCDAVVHAASPMPGTLKDDPEYEMLDPAINGALSILRSAAKSASVQSLSAFLDRQELRRNPHTTLTDESWNPTTYEQAARLPPSPQRASFVYGASKALAERACWDYIQQKQPDMTFCTFGPAVALGRDRTPGVKTVSDLHSSVGKAAQVLFGDDELNPPAFVSLHDVAHAHALAATSFSHTTNGKRYLLIGHRSSFEEVAEIVGGKRPELRKLMREKKGGAVMDEYGWKSRRVERDLGFTYQPLVEYVGDFADQVYELMHAAGQV</sequence>
<evidence type="ECO:0000256" key="1">
    <source>
        <dbReference type="ARBA" id="ARBA00023002"/>
    </source>
</evidence>
<dbReference type="SUPFAM" id="SSF51735">
    <property type="entry name" value="NAD(P)-binding Rossmann-fold domains"/>
    <property type="match status" value="1"/>
</dbReference>
<dbReference type="InterPro" id="IPR036291">
    <property type="entry name" value="NAD(P)-bd_dom_sf"/>
</dbReference>
<evidence type="ECO:0000313" key="5">
    <source>
        <dbReference type="Proteomes" id="UP000321518"/>
    </source>
</evidence>
<proteinExistence type="inferred from homology"/>
<dbReference type="PANTHER" id="PTHR10366:SF564">
    <property type="entry name" value="STEROL-4-ALPHA-CARBOXYLATE 3-DEHYDROGENASE, DECARBOXYLATING"/>
    <property type="match status" value="1"/>
</dbReference>
<dbReference type="Pfam" id="PF01370">
    <property type="entry name" value="Epimerase"/>
    <property type="match status" value="1"/>
</dbReference>
<evidence type="ECO:0000256" key="2">
    <source>
        <dbReference type="ARBA" id="ARBA00023445"/>
    </source>
</evidence>